<protein>
    <submittedName>
        <fullName evidence="1">Uncharacterized protein</fullName>
    </submittedName>
</protein>
<sequence>FAVETPEGKSPKRKKMKPMELSRTHLFLDEWSLSGELVYVLFLLHCPLNNRIHSVVIQALFSVASIWLIPS</sequence>
<organism evidence="1">
    <name type="scientific">Nothobranchius korthausae</name>
    <dbReference type="NCBI Taxonomy" id="1143690"/>
    <lineage>
        <taxon>Eukaryota</taxon>
        <taxon>Metazoa</taxon>
        <taxon>Chordata</taxon>
        <taxon>Craniata</taxon>
        <taxon>Vertebrata</taxon>
        <taxon>Euteleostomi</taxon>
        <taxon>Actinopterygii</taxon>
        <taxon>Neopterygii</taxon>
        <taxon>Teleostei</taxon>
        <taxon>Neoteleostei</taxon>
        <taxon>Acanthomorphata</taxon>
        <taxon>Ovalentaria</taxon>
        <taxon>Atherinomorphae</taxon>
        <taxon>Cyprinodontiformes</taxon>
        <taxon>Nothobranchiidae</taxon>
        <taxon>Nothobranchius</taxon>
    </lineage>
</organism>
<accession>A0A1A8FCM1</accession>
<feature type="non-terminal residue" evidence="1">
    <location>
        <position position="1"/>
    </location>
</feature>
<reference evidence="1" key="1">
    <citation type="submission" date="2016-05" db="EMBL/GenBank/DDBJ databases">
        <authorList>
            <person name="Lavstsen T."/>
            <person name="Jespersen J.S."/>
        </authorList>
    </citation>
    <scope>NUCLEOTIDE SEQUENCE</scope>
    <source>
        <tissue evidence="1">Brain</tissue>
    </source>
</reference>
<proteinExistence type="predicted"/>
<gene>
    <name evidence="1" type="primary">Nfu_g_1_021573</name>
</gene>
<name>A0A1A8FCM1_9TELE</name>
<evidence type="ECO:0000313" key="1">
    <source>
        <dbReference type="EMBL" id="SBQ55884.1"/>
    </source>
</evidence>
<feature type="non-terminal residue" evidence="1">
    <location>
        <position position="71"/>
    </location>
</feature>
<dbReference type="AlphaFoldDB" id="A0A1A8FCM1"/>
<dbReference type="EMBL" id="HAEB01009357">
    <property type="protein sequence ID" value="SBQ55884.1"/>
    <property type="molecule type" value="Transcribed_RNA"/>
</dbReference>
<reference evidence="1" key="2">
    <citation type="submission" date="2016-06" db="EMBL/GenBank/DDBJ databases">
        <title>The genome of a short-lived fish provides insights into sex chromosome evolution and the genetic control of aging.</title>
        <authorList>
            <person name="Reichwald K."/>
            <person name="Felder M."/>
            <person name="Petzold A."/>
            <person name="Koch P."/>
            <person name="Groth M."/>
            <person name="Platzer M."/>
        </authorList>
    </citation>
    <scope>NUCLEOTIDE SEQUENCE</scope>
    <source>
        <tissue evidence="1">Brain</tissue>
    </source>
</reference>